<dbReference type="EMBL" id="PYXZ01000001">
    <property type="protein sequence ID" value="PUA82454.1"/>
    <property type="molecule type" value="Genomic_DNA"/>
</dbReference>
<proteinExistence type="predicted"/>
<dbReference type="OrthoDB" id="3775134at2"/>
<dbReference type="Gene3D" id="3.60.10.10">
    <property type="entry name" value="Endonuclease/exonuclease/phosphatase"/>
    <property type="match status" value="1"/>
</dbReference>
<dbReference type="SUPFAM" id="SSF56219">
    <property type="entry name" value="DNase I-like"/>
    <property type="match status" value="1"/>
</dbReference>
<evidence type="ECO:0000313" key="2">
    <source>
        <dbReference type="Proteomes" id="UP000244867"/>
    </source>
</evidence>
<dbReference type="InterPro" id="IPR036691">
    <property type="entry name" value="Endo/exonu/phosph_ase_sf"/>
</dbReference>
<keyword evidence="2" id="KW-1185">Reference proteome</keyword>
<organism evidence="1 2">
    <name type="scientific">Nocardioides currus</name>
    <dbReference type="NCBI Taxonomy" id="2133958"/>
    <lineage>
        <taxon>Bacteria</taxon>
        <taxon>Bacillati</taxon>
        <taxon>Actinomycetota</taxon>
        <taxon>Actinomycetes</taxon>
        <taxon>Propionibacteriales</taxon>
        <taxon>Nocardioidaceae</taxon>
        <taxon>Nocardioides</taxon>
    </lineage>
</organism>
<dbReference type="Proteomes" id="UP000244867">
    <property type="component" value="Unassembled WGS sequence"/>
</dbReference>
<dbReference type="RefSeq" id="WP_108342641.1">
    <property type="nucleotide sequence ID" value="NZ_PYXZ01000001.1"/>
</dbReference>
<accession>A0A2R7Z1L0</accession>
<gene>
    <name evidence="1" type="ORF">C7S10_01495</name>
</gene>
<comment type="caution">
    <text evidence="1">The sequence shown here is derived from an EMBL/GenBank/DDBJ whole genome shotgun (WGS) entry which is preliminary data.</text>
</comment>
<evidence type="ECO:0000313" key="1">
    <source>
        <dbReference type="EMBL" id="PUA82454.1"/>
    </source>
</evidence>
<name>A0A2R7Z1L0_9ACTN</name>
<dbReference type="AlphaFoldDB" id="A0A2R7Z1L0"/>
<protein>
    <recommendedName>
        <fullName evidence="3">Endonuclease/exonuclease/phosphatase family protein</fullName>
    </recommendedName>
</protein>
<reference evidence="1 2" key="1">
    <citation type="submission" date="2018-03" db="EMBL/GenBank/DDBJ databases">
        <authorList>
            <person name="Keele B.F."/>
        </authorList>
    </citation>
    <scope>NUCLEOTIDE SEQUENCE [LARGE SCALE GENOMIC DNA]</scope>
    <source>
        <strain evidence="1 2">IB-3</strain>
    </source>
</reference>
<sequence>MRIGTWNLAGRWSEDHAFLLLEAQCDVWLLTEVSDRTDLPEHELHISEAFMAPRRRWAGVASRLPMEIRPDPHPASARVRIDSTTYVSSVLPWRSCGSRPPWVGERHVEKTSNAVDELVTNLRDTERLVWGGDWNHALTGREYAGSQGGRTAIFGAVEQRGLHVPTSDLPHAIDGLLSIDHIAIPAGWSGVASRVVAEHDGRRLSDHDAYVVDVEPG</sequence>
<evidence type="ECO:0008006" key="3">
    <source>
        <dbReference type="Google" id="ProtNLM"/>
    </source>
</evidence>